<evidence type="ECO:0000313" key="1">
    <source>
        <dbReference type="EMBL" id="BAC14593.1"/>
    </source>
</evidence>
<sequence length="159" mass="18439">MVKCHHEVKLNTKSIRVWEFIEDWSNWVEIVPGYQEHQIVSNEESIWKIHGEVGTFKKDTHIHVRILEIKAPSSILFTVDALNEQCLGKGSLHVKSFNQNDTIMSGNMELTIKGWKGTMVYPIVKQLLPKILEDFMEKISTKIEKPSKLQRSMRVNIPI</sequence>
<keyword evidence="2" id="KW-1185">Reference proteome</keyword>
<dbReference type="STRING" id="221109.gene:10734889"/>
<dbReference type="OrthoDB" id="2374625at2"/>
<dbReference type="EMBL" id="BA000028">
    <property type="protein sequence ID" value="BAC14593.1"/>
    <property type="molecule type" value="Genomic_DNA"/>
</dbReference>
<dbReference type="Proteomes" id="UP000000822">
    <property type="component" value="Chromosome"/>
</dbReference>
<dbReference type="SUPFAM" id="SSF55961">
    <property type="entry name" value="Bet v1-like"/>
    <property type="match status" value="1"/>
</dbReference>
<dbReference type="InterPro" id="IPR010419">
    <property type="entry name" value="CO_DH_gsu"/>
</dbReference>
<dbReference type="eggNOG" id="COG3427">
    <property type="taxonomic scope" value="Bacteria"/>
</dbReference>
<organism evidence="1 2">
    <name type="scientific">Oceanobacillus iheyensis (strain DSM 14371 / CIP 107618 / JCM 11309 / KCTC 3954 / HTE831)</name>
    <dbReference type="NCBI Taxonomy" id="221109"/>
    <lineage>
        <taxon>Bacteria</taxon>
        <taxon>Bacillati</taxon>
        <taxon>Bacillota</taxon>
        <taxon>Bacilli</taxon>
        <taxon>Bacillales</taxon>
        <taxon>Bacillaceae</taxon>
        <taxon>Oceanobacillus</taxon>
    </lineage>
</organism>
<reference evidence="1 2" key="2">
    <citation type="journal article" date="2002" name="Nucleic Acids Res.">
        <title>Genome sequence of Oceanobacillus iheyensis isolated from the Iheya Ridge and its unexpected adaptive capabilities to extreme environments.</title>
        <authorList>
            <person name="Takami H."/>
            <person name="Takaki Y."/>
            <person name="Uchiyama I."/>
        </authorList>
    </citation>
    <scope>NUCLEOTIDE SEQUENCE [LARGE SCALE GENOMIC DNA]</scope>
    <source>
        <strain evidence="2">DSM 14371 / CIP 107618 / JCM 11309 / KCTC 3954 / HTE831</strain>
    </source>
</reference>
<gene>
    <name evidence="1" type="ordered locus">OB2637</name>
</gene>
<evidence type="ECO:0000313" key="2">
    <source>
        <dbReference type="Proteomes" id="UP000000822"/>
    </source>
</evidence>
<accession>Q8EN51</accession>
<dbReference type="HOGENOM" id="CLU_1700701_0_0_9"/>
<proteinExistence type="predicted"/>
<dbReference type="Gene3D" id="3.30.530.20">
    <property type="match status" value="1"/>
</dbReference>
<dbReference type="AlphaFoldDB" id="Q8EN51"/>
<dbReference type="RefSeq" id="WP_011067031.1">
    <property type="nucleotide sequence ID" value="NC_004193.1"/>
</dbReference>
<protein>
    <recommendedName>
        <fullName evidence="3">SRPBCC family protein</fullName>
    </recommendedName>
</protein>
<dbReference type="Pfam" id="PF06240">
    <property type="entry name" value="COXG"/>
    <property type="match status" value="1"/>
</dbReference>
<reference evidence="1 2" key="1">
    <citation type="journal article" date="2001" name="FEMS Microbiol. Lett.">
        <title>Oceanobacillus iheyensis gen. nov., sp. nov., a deep-sea extremely halotolerant and alkaliphilic species isolated from a depth of 1050 m on the Iheya Ridge.</title>
        <authorList>
            <person name="Lu J."/>
            <person name="Nogi Y."/>
            <person name="Takami H."/>
        </authorList>
    </citation>
    <scope>NUCLEOTIDE SEQUENCE [LARGE SCALE GENOMIC DNA]</scope>
    <source>
        <strain evidence="2">DSM 14371 / CIP 107618 / JCM 11309 / KCTC 3954 / HTE831</strain>
    </source>
</reference>
<dbReference type="KEGG" id="oih:OB2637"/>
<evidence type="ECO:0008006" key="3">
    <source>
        <dbReference type="Google" id="ProtNLM"/>
    </source>
</evidence>
<name>Q8EN51_OCEIH</name>
<dbReference type="CDD" id="cd07812">
    <property type="entry name" value="SRPBCC"/>
    <property type="match status" value="1"/>
</dbReference>
<dbReference type="InterPro" id="IPR023393">
    <property type="entry name" value="START-like_dom_sf"/>
</dbReference>